<dbReference type="Gene3D" id="2.40.160.50">
    <property type="entry name" value="membrane protein fhac: a member of the omp85/tpsb transporter family"/>
    <property type="match status" value="1"/>
</dbReference>
<dbReference type="InterPro" id="IPR010827">
    <property type="entry name" value="BamA/TamA_POTRA"/>
</dbReference>
<evidence type="ECO:0000259" key="4">
    <source>
        <dbReference type="Pfam" id="PF07244"/>
    </source>
</evidence>
<reference evidence="6" key="2">
    <citation type="submission" date="2020-09" db="EMBL/GenBank/DDBJ databases">
        <authorList>
            <person name="Sun Q."/>
            <person name="Ohkuma M."/>
        </authorList>
    </citation>
    <scope>NUCLEOTIDE SEQUENCE</scope>
    <source>
        <strain evidence="6">JCM 13919</strain>
    </source>
</reference>
<gene>
    <name evidence="6" type="ORF">GCM10007966_12370</name>
</gene>
<feature type="domain" description="POTRA" evidence="4">
    <location>
        <begin position="195"/>
        <end position="262"/>
    </location>
</feature>
<dbReference type="Pfam" id="PF17243">
    <property type="entry name" value="POTRA_TamA_1"/>
    <property type="match status" value="1"/>
</dbReference>
<accession>A0A917JWK3</accession>
<dbReference type="GO" id="GO:0019867">
    <property type="term" value="C:outer membrane"/>
    <property type="evidence" value="ECO:0007669"/>
    <property type="project" value="InterPro"/>
</dbReference>
<sequence>MIDKSNRLKLIKKFPIYILFILFCWLTATTALAVKFEISGVKNEVKQNIQSRLEELYRDESIAQDPEEALRHQIEKAMYPYGYFAPRIRILARSHQYLRVHINPGPKMRITSLSVQITGEGSNNPELLKALHALPLKQGQPFLSPKYDEAKESILSAAEHEGYLHGTFEQSEVLIDRKRYTTHITLVFNTGPQFYFGHVRFDPTYVSPELLRRYLPFQPGQPYSTEQLLTLESTLSASGYFRSVVVKPQIDSNRTVPIDVHLERVHRINYTLGVGYGTDTGPRGRAALHIVPVNRAGHKFNAIVQGSFKENALLAQYVIPGRNPITDNYNITGSVSNLDYPTGYSNAFLLSLAHQHIKKNHQRVLSLNALSERFNYTGFPKTTKSLFYPKAVLTWTKTTDPLFTPTGYNITMNGLIAPSISQATIDAKGALTLDAIRTRFYLHGIQGITGISNVYELPLSLAMLLGGAENLKGYSFNSIGPGKVMTYGGIEIQKEFIDKWYLIGFYDVGDVYKPTPREMLHDAGPALMWVSPIGPIKVGVAFPITNRFQRVPGRDPKLVINMGPDI</sequence>
<protein>
    <submittedName>
        <fullName evidence="6">Membrane protein</fullName>
    </submittedName>
</protein>
<comment type="subcellular location">
    <subcellularLocation>
        <location evidence="1">Membrane</location>
    </subcellularLocation>
</comment>
<evidence type="ECO:0000256" key="1">
    <source>
        <dbReference type="ARBA" id="ARBA00004370"/>
    </source>
</evidence>
<dbReference type="InterPro" id="IPR000184">
    <property type="entry name" value="Bac_surfAg_D15"/>
</dbReference>
<dbReference type="Pfam" id="PF07244">
    <property type="entry name" value="POTRA"/>
    <property type="match status" value="1"/>
</dbReference>
<evidence type="ECO:0000313" key="7">
    <source>
        <dbReference type="Proteomes" id="UP000630149"/>
    </source>
</evidence>
<keyword evidence="7" id="KW-1185">Reference proteome</keyword>
<dbReference type="RefSeq" id="WP_229669343.1">
    <property type="nucleotide sequence ID" value="NZ_BMOB01000005.1"/>
</dbReference>
<dbReference type="Gene3D" id="3.10.20.310">
    <property type="entry name" value="membrane protein fhac"/>
    <property type="match status" value="3"/>
</dbReference>
<dbReference type="EMBL" id="BMOB01000005">
    <property type="protein sequence ID" value="GGI85285.1"/>
    <property type="molecule type" value="Genomic_DNA"/>
</dbReference>
<feature type="domain" description="TamA POTRA" evidence="5">
    <location>
        <begin position="36"/>
        <end position="104"/>
    </location>
</feature>
<comment type="caution">
    <text evidence="6">The sequence shown here is derived from an EMBL/GenBank/DDBJ whole genome shotgun (WGS) entry which is preliminary data.</text>
</comment>
<proteinExistence type="predicted"/>
<evidence type="ECO:0000313" key="6">
    <source>
        <dbReference type="EMBL" id="GGI85285.1"/>
    </source>
</evidence>
<dbReference type="Proteomes" id="UP000630149">
    <property type="component" value="Unassembled WGS sequence"/>
</dbReference>
<dbReference type="AlphaFoldDB" id="A0A917JWK3"/>
<evidence type="ECO:0000256" key="2">
    <source>
        <dbReference type="ARBA" id="ARBA00023136"/>
    </source>
</evidence>
<name>A0A917JWK3_9GAMM</name>
<organism evidence="6 7">
    <name type="scientific">Legionella impletisoli</name>
    <dbReference type="NCBI Taxonomy" id="343510"/>
    <lineage>
        <taxon>Bacteria</taxon>
        <taxon>Pseudomonadati</taxon>
        <taxon>Pseudomonadota</taxon>
        <taxon>Gammaproteobacteria</taxon>
        <taxon>Legionellales</taxon>
        <taxon>Legionellaceae</taxon>
        <taxon>Legionella</taxon>
    </lineage>
</organism>
<feature type="domain" description="Bacterial surface antigen (D15)" evidence="3">
    <location>
        <begin position="419"/>
        <end position="547"/>
    </location>
</feature>
<keyword evidence="2" id="KW-0472">Membrane</keyword>
<reference evidence="6" key="1">
    <citation type="journal article" date="2014" name="Int. J. Syst. Evol. Microbiol.">
        <title>Complete genome sequence of Corynebacterium casei LMG S-19264T (=DSM 44701T), isolated from a smear-ripened cheese.</title>
        <authorList>
            <consortium name="US DOE Joint Genome Institute (JGI-PGF)"/>
            <person name="Walter F."/>
            <person name="Albersmeier A."/>
            <person name="Kalinowski J."/>
            <person name="Ruckert C."/>
        </authorList>
    </citation>
    <scope>NUCLEOTIDE SEQUENCE</scope>
    <source>
        <strain evidence="6">JCM 13919</strain>
    </source>
</reference>
<dbReference type="Pfam" id="PF01103">
    <property type="entry name" value="Omp85"/>
    <property type="match status" value="1"/>
</dbReference>
<dbReference type="InterPro" id="IPR035243">
    <property type="entry name" value="TamA_POTRA_Dom_1"/>
</dbReference>
<evidence type="ECO:0000259" key="5">
    <source>
        <dbReference type="Pfam" id="PF17243"/>
    </source>
</evidence>
<evidence type="ECO:0000259" key="3">
    <source>
        <dbReference type="Pfam" id="PF01103"/>
    </source>
</evidence>